<dbReference type="Proteomes" id="UP000192940">
    <property type="component" value="Chromosome I"/>
</dbReference>
<evidence type="ECO:0000259" key="1">
    <source>
        <dbReference type="Pfam" id="PF03372"/>
    </source>
</evidence>
<keyword evidence="2" id="KW-0255">Endonuclease</keyword>
<name>A0A1X7HRG1_9BACL</name>
<reference evidence="2 3" key="1">
    <citation type="submission" date="2017-04" db="EMBL/GenBank/DDBJ databases">
        <authorList>
            <person name="Afonso C.L."/>
            <person name="Miller P.J."/>
            <person name="Scott M.A."/>
            <person name="Spackman E."/>
            <person name="Goraichik I."/>
            <person name="Dimitrov K.M."/>
            <person name="Suarez D.L."/>
            <person name="Swayne D.E."/>
        </authorList>
    </citation>
    <scope>NUCLEOTIDE SEQUENCE [LARGE SCALE GENOMIC DNA]</scope>
    <source>
        <strain evidence="2 3">N3/975</strain>
    </source>
</reference>
<dbReference type="GO" id="GO:0000175">
    <property type="term" value="F:3'-5'-RNA exonuclease activity"/>
    <property type="evidence" value="ECO:0007669"/>
    <property type="project" value="TreeGrafter"/>
</dbReference>
<sequence length="261" mass="29328">MSITAMTFNLRVNVPTDGTNAWPYRKHRAAAIIAASAPDIFGTQEGTSAMLKDLDEALPDYHRIGNGRLGEGNHPNDEYCAIYYKHAVLTPLKHGQFWLSETSSEPGSISWDSSLPRICTWVCFQSKKISDFQFYVLNTHFDHMGLIARQKSAQLVLKQIQQYREKDQIPVILMGDFNASPEQPEITTLGQQLQNAYTLLSEPVGCTFHDFKGGQDGEPIDYIFATSDIEMTETHIHRDQIDGGFPSDHYAISVTWRPATS</sequence>
<dbReference type="Pfam" id="PF03372">
    <property type="entry name" value="Exo_endo_phos"/>
    <property type="match status" value="1"/>
</dbReference>
<dbReference type="SUPFAM" id="SSF56219">
    <property type="entry name" value="DNase I-like"/>
    <property type="match status" value="1"/>
</dbReference>
<dbReference type="PANTHER" id="PTHR12121:SF36">
    <property type="entry name" value="ENDONUCLEASE_EXONUCLEASE_PHOSPHATASE DOMAIN-CONTAINING PROTEIN"/>
    <property type="match status" value="1"/>
</dbReference>
<keyword evidence="3" id="KW-1185">Reference proteome</keyword>
<dbReference type="AlphaFoldDB" id="A0A1X7HRG1"/>
<dbReference type="STRING" id="1313296.SAMN05661091_5459"/>
<dbReference type="GO" id="GO:0004519">
    <property type="term" value="F:endonuclease activity"/>
    <property type="evidence" value="ECO:0007669"/>
    <property type="project" value="UniProtKB-KW"/>
</dbReference>
<dbReference type="RefSeq" id="WP_208916066.1">
    <property type="nucleotide sequence ID" value="NZ_LT840184.1"/>
</dbReference>
<dbReference type="Gene3D" id="3.60.10.10">
    <property type="entry name" value="Endonuclease/exonuclease/phosphatase"/>
    <property type="match status" value="1"/>
</dbReference>
<protein>
    <submittedName>
        <fullName evidence="2">Metal-dependent hydrolase, endonuclease/exonuclease/phosphatase family</fullName>
    </submittedName>
</protein>
<dbReference type="EMBL" id="LT840184">
    <property type="protein sequence ID" value="SMF91448.1"/>
    <property type="molecule type" value="Genomic_DNA"/>
</dbReference>
<dbReference type="InterPro" id="IPR036691">
    <property type="entry name" value="Endo/exonu/phosph_ase_sf"/>
</dbReference>
<keyword evidence="2" id="KW-0540">Nuclease</keyword>
<organism evidence="2 3">
    <name type="scientific">Paenibacillus uliginis N3/975</name>
    <dbReference type="NCBI Taxonomy" id="1313296"/>
    <lineage>
        <taxon>Bacteria</taxon>
        <taxon>Bacillati</taxon>
        <taxon>Bacillota</taxon>
        <taxon>Bacilli</taxon>
        <taxon>Bacillales</taxon>
        <taxon>Paenibacillaceae</taxon>
        <taxon>Paenibacillus</taxon>
    </lineage>
</organism>
<keyword evidence="2" id="KW-0269">Exonuclease</keyword>
<dbReference type="InterPro" id="IPR005135">
    <property type="entry name" value="Endo/exonuclease/phosphatase"/>
</dbReference>
<accession>A0A1X7HRG1</accession>
<gene>
    <name evidence="2" type="ORF">SAMN05661091_5459</name>
</gene>
<dbReference type="PANTHER" id="PTHR12121">
    <property type="entry name" value="CARBON CATABOLITE REPRESSOR PROTEIN 4"/>
    <property type="match status" value="1"/>
</dbReference>
<evidence type="ECO:0000313" key="3">
    <source>
        <dbReference type="Proteomes" id="UP000192940"/>
    </source>
</evidence>
<dbReference type="CDD" id="cd09083">
    <property type="entry name" value="EEP-1"/>
    <property type="match status" value="1"/>
</dbReference>
<feature type="domain" description="Endonuclease/exonuclease/phosphatase" evidence="1">
    <location>
        <begin position="6"/>
        <end position="249"/>
    </location>
</feature>
<keyword evidence="2" id="KW-0378">Hydrolase</keyword>
<evidence type="ECO:0000313" key="2">
    <source>
        <dbReference type="EMBL" id="SMF91448.1"/>
    </source>
</evidence>
<proteinExistence type="predicted"/>
<dbReference type="InterPro" id="IPR050410">
    <property type="entry name" value="CCR4/nocturin_mRNA_transcr"/>
</dbReference>